<feature type="repeat" description="PPR" evidence="3">
    <location>
        <begin position="289"/>
        <end position="323"/>
    </location>
</feature>
<organism evidence="4 5">
    <name type="scientific">Jatropha curcas</name>
    <name type="common">Barbados nut</name>
    <dbReference type="NCBI Taxonomy" id="180498"/>
    <lineage>
        <taxon>Eukaryota</taxon>
        <taxon>Viridiplantae</taxon>
        <taxon>Streptophyta</taxon>
        <taxon>Embryophyta</taxon>
        <taxon>Tracheophyta</taxon>
        <taxon>Spermatophyta</taxon>
        <taxon>Magnoliopsida</taxon>
        <taxon>eudicotyledons</taxon>
        <taxon>Gunneridae</taxon>
        <taxon>Pentapetalae</taxon>
        <taxon>rosids</taxon>
        <taxon>fabids</taxon>
        <taxon>Malpighiales</taxon>
        <taxon>Euphorbiaceae</taxon>
        <taxon>Crotonoideae</taxon>
        <taxon>Jatropheae</taxon>
        <taxon>Jatropha</taxon>
    </lineage>
</organism>
<dbReference type="PANTHER" id="PTHR47939">
    <property type="entry name" value="MEMBRANE-ASSOCIATED SALT-INDUCIBLE PROTEIN-LIKE"/>
    <property type="match status" value="1"/>
</dbReference>
<dbReference type="InterPro" id="IPR011990">
    <property type="entry name" value="TPR-like_helical_dom_sf"/>
</dbReference>
<reference evidence="4 5" key="1">
    <citation type="journal article" date="2014" name="PLoS ONE">
        <title>Global Analysis of Gene Expression Profiles in Physic Nut (Jatropha curcas L.) Seedlings Exposed to Salt Stress.</title>
        <authorList>
            <person name="Zhang L."/>
            <person name="Zhang C."/>
            <person name="Wu P."/>
            <person name="Chen Y."/>
            <person name="Li M."/>
            <person name="Jiang H."/>
            <person name="Wu G."/>
        </authorList>
    </citation>
    <scope>NUCLEOTIDE SEQUENCE [LARGE SCALE GENOMIC DNA]</scope>
    <source>
        <strain evidence="5">cv. GZQX0401</strain>
        <tissue evidence="4">Young leaves</tissue>
    </source>
</reference>
<evidence type="ECO:0000256" key="2">
    <source>
        <dbReference type="ARBA" id="ARBA00022737"/>
    </source>
</evidence>
<evidence type="ECO:0000313" key="4">
    <source>
        <dbReference type="EMBL" id="KDP41959.1"/>
    </source>
</evidence>
<evidence type="ECO:0000256" key="3">
    <source>
        <dbReference type="PROSITE-ProRule" id="PRU00708"/>
    </source>
</evidence>
<dbReference type="NCBIfam" id="TIGR00756">
    <property type="entry name" value="PPR"/>
    <property type="match status" value="4"/>
</dbReference>
<sequence>MLLITIARRLQRSYPIHVLPLFQSIASPSSPSRLPLKSFFLAAFHRTVSIPDSNSLRFSTSQYFPTQNFKEPFDLIQQRIHVNEALEPSLLDSLKRAAHSPTEAEAVAFVDESGITANQNLVYSLIWNLREEWRQAYLAYKWGQKWGCVDEKCCELMVWVLGSHKKFNIAWILIRDLYRSLMNPRQAMLVMIDRYAAANCPGKAIEAFDVMEKFRLAPDEEAFYTLLNALCKHGNIEEAEEFMLINKKLFPLGTEGFNIILNGWCNICVDVLEAKRVWREMSKCCITPDSTSYTHMITCFSKVGNLFDSLRLYDEMKKRGFVPGIVVYNCLIYVLTHENCFEAALKVVEKMKEHGLQPDSTTFNSIIHSLCERQRLAEARNILAMMVEENICPTMETYHAVLQGTGFEETLEILDQMIISGLAPTKDTFLLILVKFFKLEQPDNALKIWVEMKQYEVTPNATHYRVLVEGLARYGLLTKAQEYYADMKSNGFSDDPKLQKILKPTKAQKCKGKKWVRQVRRDQDVYAGFERITKDWKIKLQRYLQHQLAYSQPSAC</sequence>
<dbReference type="Gene3D" id="1.25.40.10">
    <property type="entry name" value="Tetratricopeptide repeat domain"/>
    <property type="match status" value="3"/>
</dbReference>
<keyword evidence="5" id="KW-1185">Reference proteome</keyword>
<dbReference type="PROSITE" id="PS51375">
    <property type="entry name" value="PPR"/>
    <property type="match status" value="4"/>
</dbReference>
<dbReference type="Pfam" id="PF13041">
    <property type="entry name" value="PPR_2"/>
    <property type="match status" value="1"/>
</dbReference>
<dbReference type="AlphaFoldDB" id="A0A067LCX9"/>
<dbReference type="InterPro" id="IPR050667">
    <property type="entry name" value="PPR-containing_protein"/>
</dbReference>
<proteinExistence type="inferred from homology"/>
<dbReference type="EMBL" id="KK914317">
    <property type="protein sequence ID" value="KDP41959.1"/>
    <property type="molecule type" value="Genomic_DNA"/>
</dbReference>
<dbReference type="Pfam" id="PF01535">
    <property type="entry name" value="PPR"/>
    <property type="match status" value="4"/>
</dbReference>
<name>A0A067LCX9_JATCU</name>
<accession>A0A067LCX9</accession>
<dbReference type="PANTHER" id="PTHR47939:SF5">
    <property type="entry name" value="PENTACOTRIPEPTIDE-REPEAT REGION OF PRORP DOMAIN-CONTAINING PROTEIN"/>
    <property type="match status" value="1"/>
</dbReference>
<evidence type="ECO:0000313" key="5">
    <source>
        <dbReference type="Proteomes" id="UP000027138"/>
    </source>
</evidence>
<feature type="repeat" description="PPR" evidence="3">
    <location>
        <begin position="460"/>
        <end position="494"/>
    </location>
</feature>
<keyword evidence="2" id="KW-0677">Repeat</keyword>
<feature type="repeat" description="PPR" evidence="3">
    <location>
        <begin position="324"/>
        <end position="358"/>
    </location>
</feature>
<dbReference type="OrthoDB" id="185373at2759"/>
<comment type="similarity">
    <text evidence="1">Belongs to the PPR family. P subfamily.</text>
</comment>
<gene>
    <name evidence="4" type="ORF">JCGZ_26977</name>
</gene>
<protein>
    <recommendedName>
        <fullName evidence="6">Pentacotripeptide-repeat region of PRORP domain-containing protein</fullName>
    </recommendedName>
</protein>
<dbReference type="Proteomes" id="UP000027138">
    <property type="component" value="Unassembled WGS sequence"/>
</dbReference>
<feature type="repeat" description="PPR" evidence="3">
    <location>
        <begin position="359"/>
        <end position="393"/>
    </location>
</feature>
<evidence type="ECO:0000256" key="1">
    <source>
        <dbReference type="ARBA" id="ARBA00007626"/>
    </source>
</evidence>
<evidence type="ECO:0008006" key="6">
    <source>
        <dbReference type="Google" id="ProtNLM"/>
    </source>
</evidence>
<dbReference type="InterPro" id="IPR002885">
    <property type="entry name" value="PPR_rpt"/>
</dbReference>